<keyword evidence="1" id="KW-0812">Transmembrane</keyword>
<dbReference type="EMBL" id="JACXVP010000006">
    <property type="protein sequence ID" value="KAG5600814.1"/>
    <property type="molecule type" value="Genomic_DNA"/>
</dbReference>
<gene>
    <name evidence="2" type="ORF">H5410_032184</name>
</gene>
<proteinExistence type="predicted"/>
<name>A0A9J5YPL2_SOLCO</name>
<keyword evidence="3" id="KW-1185">Reference proteome</keyword>
<reference evidence="2 3" key="1">
    <citation type="submission" date="2020-09" db="EMBL/GenBank/DDBJ databases">
        <title>De no assembly of potato wild relative species, Solanum commersonii.</title>
        <authorList>
            <person name="Cho K."/>
        </authorList>
    </citation>
    <scope>NUCLEOTIDE SEQUENCE [LARGE SCALE GENOMIC DNA]</scope>
    <source>
        <strain evidence="2">LZ3.2</strain>
        <tissue evidence="2">Leaf</tissue>
    </source>
</reference>
<organism evidence="2 3">
    <name type="scientific">Solanum commersonii</name>
    <name type="common">Commerson's wild potato</name>
    <name type="synonym">Commerson's nightshade</name>
    <dbReference type="NCBI Taxonomy" id="4109"/>
    <lineage>
        <taxon>Eukaryota</taxon>
        <taxon>Viridiplantae</taxon>
        <taxon>Streptophyta</taxon>
        <taxon>Embryophyta</taxon>
        <taxon>Tracheophyta</taxon>
        <taxon>Spermatophyta</taxon>
        <taxon>Magnoliopsida</taxon>
        <taxon>eudicotyledons</taxon>
        <taxon>Gunneridae</taxon>
        <taxon>Pentapetalae</taxon>
        <taxon>asterids</taxon>
        <taxon>lamiids</taxon>
        <taxon>Solanales</taxon>
        <taxon>Solanaceae</taxon>
        <taxon>Solanoideae</taxon>
        <taxon>Solaneae</taxon>
        <taxon>Solanum</taxon>
    </lineage>
</organism>
<feature type="transmembrane region" description="Helical" evidence="1">
    <location>
        <begin position="53"/>
        <end position="73"/>
    </location>
</feature>
<keyword evidence="1" id="KW-1133">Transmembrane helix</keyword>
<evidence type="ECO:0000313" key="3">
    <source>
        <dbReference type="Proteomes" id="UP000824120"/>
    </source>
</evidence>
<dbReference type="Proteomes" id="UP000824120">
    <property type="component" value="Chromosome 6"/>
</dbReference>
<dbReference type="AlphaFoldDB" id="A0A9J5YPL2"/>
<evidence type="ECO:0000256" key="1">
    <source>
        <dbReference type="SAM" id="Phobius"/>
    </source>
</evidence>
<feature type="transmembrane region" description="Helical" evidence="1">
    <location>
        <begin position="15"/>
        <end position="32"/>
    </location>
</feature>
<sequence length="164" mass="17834">MLHDLSSPVLHDLSSHSYCILGALFLCETLVTPPVKSQPVPSPEKGGGKVSMVLILSSVGVVCIVWAVILLELDFDEIDGSICTGYKFWEFSFPWRNSVLHVTLFPSLLVCLNSTTSKPLKGGGEVFKECCFSCALKAVGHFLSTEFIPSFVAYFSALASHNQC</sequence>
<keyword evidence="1" id="KW-0472">Membrane</keyword>
<comment type="caution">
    <text evidence="2">The sequence shown here is derived from an EMBL/GenBank/DDBJ whole genome shotgun (WGS) entry which is preliminary data.</text>
</comment>
<evidence type="ECO:0000313" key="2">
    <source>
        <dbReference type="EMBL" id="KAG5600814.1"/>
    </source>
</evidence>
<protein>
    <submittedName>
        <fullName evidence="2">Uncharacterized protein</fullName>
    </submittedName>
</protein>
<accession>A0A9J5YPL2</accession>